<evidence type="ECO:0000313" key="1">
    <source>
        <dbReference type="EMBL" id="ARF10178.1"/>
    </source>
</evidence>
<name>A0A1V0SEW5_9VIRU</name>
<accession>A0A1V0SEW5</accession>
<organism evidence="1">
    <name type="scientific">Hokovirus HKV1</name>
    <dbReference type="NCBI Taxonomy" id="1977638"/>
    <lineage>
        <taxon>Viruses</taxon>
        <taxon>Varidnaviria</taxon>
        <taxon>Bamfordvirae</taxon>
        <taxon>Nucleocytoviricota</taxon>
        <taxon>Megaviricetes</taxon>
        <taxon>Imitervirales</taxon>
        <taxon>Mimiviridae</taxon>
        <taxon>Klosneuvirinae</taxon>
        <taxon>Hokovirus</taxon>
    </lineage>
</organism>
<sequence>MSYYYELINNNKKSIMIGLSNMDELTNFLKDKDINIRLDLHGVLDTIDENIKFDNYNNICCVSFVGFNSNIRNIARDTIINRIGKQIHFGILVFKRGKNYYRNNFTVIGSKAHVNSIIPLHKKGIFIDDSIDHYESTKSLNISNLDTWLFKKNDNLQKILEKY</sequence>
<dbReference type="EMBL" id="KY684103">
    <property type="protein sequence ID" value="ARF10178.1"/>
    <property type="molecule type" value="Genomic_DNA"/>
</dbReference>
<protein>
    <submittedName>
        <fullName evidence="1">Uncharacterized protein</fullName>
    </submittedName>
</protein>
<reference evidence="1" key="1">
    <citation type="journal article" date="2017" name="Science">
        <title>Giant viruses with an expanded complement of translation system components.</title>
        <authorList>
            <person name="Schulz F."/>
            <person name="Yutin N."/>
            <person name="Ivanova N.N."/>
            <person name="Ortega D.R."/>
            <person name="Lee T.K."/>
            <person name="Vierheilig J."/>
            <person name="Daims H."/>
            <person name="Horn M."/>
            <person name="Wagner M."/>
            <person name="Jensen G.J."/>
            <person name="Kyrpides N.C."/>
            <person name="Koonin E.V."/>
            <person name="Woyke T."/>
        </authorList>
    </citation>
    <scope>NUCLEOTIDE SEQUENCE</scope>
    <source>
        <strain evidence="1">HKV1</strain>
    </source>
</reference>
<proteinExistence type="predicted"/>
<gene>
    <name evidence="1" type="ORF">Hokovirus_1_57</name>
</gene>